<gene>
    <name evidence="2" type="ORF">FDY95_07315</name>
</gene>
<dbReference type="EMBL" id="VAJM01000002">
    <property type="protein sequence ID" value="TLM95584.1"/>
    <property type="molecule type" value="Genomic_DNA"/>
</dbReference>
<feature type="compositionally biased region" description="Low complexity" evidence="1">
    <location>
        <begin position="1791"/>
        <end position="1803"/>
    </location>
</feature>
<feature type="compositionally biased region" description="Basic and acidic residues" evidence="1">
    <location>
        <begin position="1775"/>
        <end position="1789"/>
    </location>
</feature>
<feature type="region of interest" description="Disordered" evidence="1">
    <location>
        <begin position="1"/>
        <end position="44"/>
    </location>
</feature>
<proteinExistence type="predicted"/>
<evidence type="ECO:0000256" key="1">
    <source>
        <dbReference type="SAM" id="MobiDB-lite"/>
    </source>
</evidence>
<feature type="region of interest" description="Disordered" evidence="1">
    <location>
        <begin position="194"/>
        <end position="306"/>
    </location>
</feature>
<feature type="compositionally biased region" description="Low complexity" evidence="1">
    <location>
        <begin position="253"/>
        <end position="271"/>
    </location>
</feature>
<feature type="compositionally biased region" description="Pro residues" evidence="1">
    <location>
        <begin position="206"/>
        <end position="219"/>
    </location>
</feature>
<feature type="compositionally biased region" description="Basic and acidic residues" evidence="1">
    <location>
        <begin position="1751"/>
        <end position="1763"/>
    </location>
</feature>
<keyword evidence="3" id="KW-1185">Reference proteome</keyword>
<reference evidence="2 3" key="1">
    <citation type="submission" date="2019-05" db="EMBL/GenBank/DDBJ databases">
        <title>Hymenobacter edaphi sp. nov., isolated from abandoned arsenic-contaminated farmland soil.</title>
        <authorList>
            <person name="Nie L."/>
        </authorList>
    </citation>
    <scope>NUCLEOTIDE SEQUENCE [LARGE SCALE GENOMIC DNA]</scope>
    <source>
        <strain evidence="2 3">1-3-3-8</strain>
    </source>
</reference>
<feature type="compositionally biased region" description="Basic and acidic residues" evidence="1">
    <location>
        <begin position="1812"/>
        <end position="1844"/>
    </location>
</feature>
<feature type="region of interest" description="Disordered" evidence="1">
    <location>
        <begin position="1670"/>
        <end position="1850"/>
    </location>
</feature>
<feature type="compositionally biased region" description="Polar residues" evidence="1">
    <location>
        <begin position="1673"/>
        <end position="1685"/>
    </location>
</feature>
<evidence type="ECO:0000313" key="3">
    <source>
        <dbReference type="Proteomes" id="UP000305517"/>
    </source>
</evidence>
<feature type="compositionally biased region" description="Low complexity" evidence="1">
    <location>
        <begin position="1765"/>
        <end position="1774"/>
    </location>
</feature>
<comment type="caution">
    <text evidence="2">The sequence shown here is derived from an EMBL/GenBank/DDBJ whole genome shotgun (WGS) entry which is preliminary data.</text>
</comment>
<feature type="compositionally biased region" description="Low complexity" evidence="1">
    <location>
        <begin position="24"/>
        <end position="36"/>
    </location>
</feature>
<sequence>MALGAAVNGRAQTTKPPTAPAATPPVSAAAPATPRPGSGPFSTDPTTFIGEVVAVMTATKNPGAIAQVEQLRQLWASNKLTASQQAKVIELARKMQERKLKPRPHLEAFWGLLIASKQGAQPLTDAQTDQLLAVTEKALAPQDLKELQQFISSTTQFLKTRQLYSSRYNRLRLTNSSAITFAYNELDSPMPAGAAAGGGGWDAPKPAAPKPEPAKPAAPKPAAAKPAAKPAAPKPKPAPAKKKSSGWDDWDSGDWGSSGWGSSSDDGWGAPAKKKAAPAKKTAAKPAAKPAEKAAEPAKPAEVWKDEPTPVADATPVYMDTYMAPSTRGPVIELKDADLVIATSYDSVVIQKTSGTLSTLTGKFVGKGGTFGWQINNNPLTAELGTYDFDVNKPEFKAEPVTLTYPAVLTAPVKGALAYKAVQRKGGGDTGYPRFVSLTNDAQVKNIGDNITYQGGFSLNGTKMYSATLDGTLSRITVSYEGKPRFRAASRSYQLGDTLIQANRAAITIFEGKSDSVTHPGARLKYSKPRQVLLLAREEGLYKTTPYSDSYHQMELSAEQLTWNLKTPNIDFQTLTAKNQVTAGFESKEFFTNTRFQQIHSINRLHPLQMVVGYSQTHNNVKKFMVQDLVDALQIKEANARSAISGLARDGYVSINPVTGEVTLLPKALHYVSSARGKKDYDHIAIKSLAANGKNASLNLNSNTLLVRGVDRFNFSDDSITVFVKPDSSLVRIQKNRNIEFNGTVVASAFIFKGKEFKFDYDGFYIDMFKIDSIIVKGKGSKGSALKARKENDFALTNKGNKATGRLYINDPKNKSGRKKLGAYPQFDATTGAYVFFNKPEVLGGAYDTTIYFDIPPFKLDSLNNANRSAVGFKGTFVSGGILPNFKTKLTMQDDGSLGFVYAAPKEGFPVYGGKGRLFNQVKMSNRGIQGDGQMTYLSATLNSDQFIFYKDSVVTVGKTATIKEGPLNGAEYPKVSLLPGYQMKWAVKADSMYLSTAAGGEAMKFYDGNYKYKGTAVLTPKGLGGMGRMENDQSIIRSKSFTFLPTQYKGENGTVSVKSSEAGKAALTAPDVAFTYDIKRGYADFARAEGVTKSSIELPYSQYRTSLSGGRWDFKKKTVQLRVAAGQDSTRAYFYSMRPEQKGLKFRAAAGKYDLNKFRLVADGVPYIASADAWIEPDSNRVYVLPNAEMRAFQNAGITMDTLGKFHHLYKGEIKVLSRAAFTGNALYNYKTPTDSFAIKFANFTVDSASVGLIKGEGKKKAPMIKKKKDGDDDTPPSPPTLAVADIKATDKFRIAPRIQYRGGVTMNSQSKGFAFDGQARLEFTKTPTSADWFPVQDSIDPQFVKIRMKEIKAEDGTPMVTGIYQNEGTGRPYPLFVASKGSVTDGNLFEVDGTLTYDPKKRIYAISRHDPLDAEIYDGSVLQVNDSTGVLNFRGKVNFIGTNKDYTLVSSGVGRANADSTRYQIDAMMAFDLNFPDKAFEAMGEDLAKYAKGLPEALTTSQNELYKMGEFAGSKAVSDYANRKGGGAPSLQKVSSKFLHDIMLSQVNMKWSNKYNAWYSVGKIGLVSVGKKDINAMIDGYVEIKKESTGDAVELFLEADPETWYYFKFAENKLLAKAQHGEFDEILGRAAKGDYNTATDYGFFLGDEQEKVLFVNHFRKDYLGEAKPQKQVLSSRPTGNFDNMDSDAGKKNKKKKADAADDQFGATDPAAGATPDAEPAKKEKKKKKETAADPNDPFATDQTPTAEPEPSKKDKKKKEEVAADAPAEPAAEPVKESKKDKKKKDEATADTPTDTPAEPAADSGKKDKKKKDEAAPAEEKPAEPAKEPKKEKEKKAKKKDENDPFGDE</sequence>
<feature type="compositionally biased region" description="Low complexity" evidence="1">
    <location>
        <begin position="279"/>
        <end position="289"/>
    </location>
</feature>
<feature type="compositionally biased region" description="Low complexity" evidence="1">
    <location>
        <begin position="220"/>
        <end position="231"/>
    </location>
</feature>
<feature type="region of interest" description="Disordered" evidence="1">
    <location>
        <begin position="1263"/>
        <end position="1282"/>
    </location>
</feature>
<accession>A0A5R8WW82</accession>
<organism evidence="2 3">
    <name type="scientific">Hymenobacter jeollabukensis</name>
    <dbReference type="NCBI Taxonomy" id="2025313"/>
    <lineage>
        <taxon>Bacteria</taxon>
        <taxon>Pseudomonadati</taxon>
        <taxon>Bacteroidota</taxon>
        <taxon>Cytophagia</taxon>
        <taxon>Cytophagales</taxon>
        <taxon>Hymenobacteraceae</taxon>
        <taxon>Hymenobacter</taxon>
    </lineage>
</organism>
<feature type="compositionally biased region" description="Low complexity" evidence="1">
    <location>
        <begin position="1707"/>
        <end position="1719"/>
    </location>
</feature>
<dbReference type="Proteomes" id="UP000305517">
    <property type="component" value="Unassembled WGS sequence"/>
</dbReference>
<protein>
    <submittedName>
        <fullName evidence="2">Uncharacterized protein</fullName>
    </submittedName>
</protein>
<name>A0A5R8WW82_9BACT</name>
<evidence type="ECO:0000313" key="2">
    <source>
        <dbReference type="EMBL" id="TLM95584.1"/>
    </source>
</evidence>